<keyword evidence="5 17" id="KW-0444">Lipid biosynthesis</keyword>
<dbReference type="EMBL" id="JN412987">
    <property type="protein sequence ID" value="AFF19460.1"/>
    <property type="molecule type" value="Genomic_DNA"/>
</dbReference>
<feature type="binding site" evidence="16">
    <location>
        <position position="179"/>
    </location>
    <ligand>
        <name>Fe cation</name>
        <dbReference type="ChEBI" id="CHEBI:24875"/>
        <label>1</label>
    </ligand>
</feature>
<dbReference type="GO" id="GO:0045300">
    <property type="term" value="F:stearoyl-[ACP] desaturase activity"/>
    <property type="evidence" value="ECO:0007669"/>
    <property type="project" value="InterPro"/>
</dbReference>
<feature type="binding site" evidence="16">
    <location>
        <position position="234"/>
    </location>
    <ligand>
        <name>Fe cation</name>
        <dbReference type="ChEBI" id="CHEBI:24875"/>
        <label>2</label>
    </ligand>
</feature>
<dbReference type="GO" id="GO:0009570">
    <property type="term" value="C:chloroplast stroma"/>
    <property type="evidence" value="ECO:0007669"/>
    <property type="project" value="UniProtKB-SubCell"/>
</dbReference>
<dbReference type="PIRSF" id="PIRSF000346">
    <property type="entry name" value="Dlt9_acylACP_des"/>
    <property type="match status" value="1"/>
</dbReference>
<dbReference type="InterPro" id="IPR005803">
    <property type="entry name" value="FADS-2_CS"/>
</dbReference>
<evidence type="ECO:0000256" key="6">
    <source>
        <dbReference type="ARBA" id="ARBA00022528"/>
    </source>
</evidence>
<dbReference type="EC" id="1.14.19.-" evidence="17"/>
<evidence type="ECO:0000256" key="5">
    <source>
        <dbReference type="ARBA" id="ARBA00022516"/>
    </source>
</evidence>
<dbReference type="Gene3D" id="1.10.620.20">
    <property type="entry name" value="Ribonucleotide Reductase, subunit A"/>
    <property type="match status" value="2"/>
</dbReference>
<comment type="cofactor">
    <cofactor evidence="17">
        <name>Fe(2+)</name>
        <dbReference type="ChEBI" id="CHEBI:29033"/>
    </cofactor>
    <text evidence="17">Binds 2 Fe(2+) ions per subunit.</text>
</comment>
<evidence type="ECO:0000256" key="14">
    <source>
        <dbReference type="ARBA" id="ARBA00023160"/>
    </source>
</evidence>
<feature type="binding site" evidence="16">
    <location>
        <position position="179"/>
    </location>
    <ligand>
        <name>Fe cation</name>
        <dbReference type="ChEBI" id="CHEBI:24875"/>
        <label>2</label>
    </ligand>
</feature>
<keyword evidence="12 16" id="KW-0408">Iron</keyword>
<feature type="binding site" evidence="16">
    <location>
        <position position="231"/>
    </location>
    <ligand>
        <name>Fe cation</name>
        <dbReference type="ChEBI" id="CHEBI:24875"/>
        <label>2</label>
    </ligand>
</feature>
<evidence type="ECO:0000256" key="8">
    <source>
        <dbReference type="ARBA" id="ARBA00022723"/>
    </source>
</evidence>
<evidence type="ECO:0000256" key="17">
    <source>
        <dbReference type="RuleBase" id="RU000582"/>
    </source>
</evidence>
<evidence type="ECO:0000256" key="4">
    <source>
        <dbReference type="ARBA" id="ARBA00011738"/>
    </source>
</evidence>
<comment type="subunit">
    <text evidence="4 17">Homodimer.</text>
</comment>
<comment type="catalytic activity">
    <reaction evidence="15">
        <text>hexadecanoyl-[ACP] + 2 reduced [2Fe-2S]-[ferredoxin] + O2 + 2 H(+) = (4Z)-hexadecenoyl-[ACP] + 2 oxidized [2Fe-2S]-[ferredoxin] + 2 H2O</text>
        <dbReference type="Rhea" id="RHEA:38043"/>
        <dbReference type="Rhea" id="RHEA-COMP:9652"/>
        <dbReference type="Rhea" id="RHEA-COMP:10000"/>
        <dbReference type="Rhea" id="RHEA-COMP:10001"/>
        <dbReference type="Rhea" id="RHEA-COMP:11488"/>
        <dbReference type="ChEBI" id="CHEBI:15377"/>
        <dbReference type="ChEBI" id="CHEBI:15378"/>
        <dbReference type="ChEBI" id="CHEBI:15379"/>
        <dbReference type="ChEBI" id="CHEBI:33737"/>
        <dbReference type="ChEBI" id="CHEBI:33738"/>
        <dbReference type="ChEBI" id="CHEBI:78483"/>
        <dbReference type="ChEBI" id="CHEBI:85919"/>
        <dbReference type="EC" id="1.14.19.11"/>
    </reaction>
</comment>
<dbReference type="SUPFAM" id="SSF47240">
    <property type="entry name" value="Ferritin-like"/>
    <property type="match status" value="1"/>
</dbReference>
<feature type="binding site" evidence="16">
    <location>
        <position position="198"/>
    </location>
    <ligand>
        <name>Fe cation</name>
        <dbReference type="ChEBI" id="CHEBI:24875"/>
        <label>2</label>
    </ligand>
</feature>
<evidence type="ECO:0000256" key="12">
    <source>
        <dbReference type="ARBA" id="ARBA00023004"/>
    </source>
</evidence>
<keyword evidence="13" id="KW-0443">Lipid metabolism</keyword>
<comment type="similarity">
    <text evidence="3 17">Belongs to the fatty acid desaturase type 2 family.</text>
</comment>
<keyword evidence="6 17" id="KW-0150">Chloroplast</keyword>
<feature type="binding site" evidence="16">
    <location>
        <position position="182"/>
    </location>
    <ligand>
        <name>Fe cation</name>
        <dbReference type="ChEBI" id="CHEBI:24875"/>
        <label>1</label>
    </ligand>
</feature>
<evidence type="ECO:0000256" key="10">
    <source>
        <dbReference type="ARBA" id="ARBA00022946"/>
    </source>
</evidence>
<keyword evidence="14 17" id="KW-0275">Fatty acid biosynthesis</keyword>
<evidence type="ECO:0000313" key="18">
    <source>
        <dbReference type="EMBL" id="AFF19460.1"/>
    </source>
</evidence>
<evidence type="ECO:0000256" key="9">
    <source>
        <dbReference type="ARBA" id="ARBA00022832"/>
    </source>
</evidence>
<accession>H9NA72</accession>
<comment type="subcellular location">
    <subcellularLocation>
        <location evidence="1">Plastid</location>
        <location evidence="1">Chloroplast stroma</location>
    </subcellularLocation>
</comment>
<dbReference type="PANTHER" id="PTHR31155:SF9">
    <property type="entry name" value="STEAROYL-[ACYL-CARRIER-PROTEIN] 9-DESATURASE 7, CHLOROPLASTIC"/>
    <property type="match status" value="1"/>
</dbReference>
<evidence type="ECO:0000256" key="7">
    <source>
        <dbReference type="ARBA" id="ARBA00022640"/>
    </source>
</evidence>
<evidence type="ECO:0000256" key="2">
    <source>
        <dbReference type="ARBA" id="ARBA00004872"/>
    </source>
</evidence>
<dbReference type="GO" id="GO:0046872">
    <property type="term" value="F:metal ion binding"/>
    <property type="evidence" value="ECO:0007669"/>
    <property type="project" value="UniProtKB-KW"/>
</dbReference>
<keyword evidence="8 16" id="KW-0479">Metal-binding</keyword>
<dbReference type="PANTHER" id="PTHR31155">
    <property type="entry name" value="ACYL- ACYL-CARRIER-PROTEIN DESATURASE-RELATED"/>
    <property type="match status" value="1"/>
</dbReference>
<organism evidence="18">
    <name type="scientific">Ophrys arachnitiformis subsp. archipelagi</name>
    <name type="common">Orchid</name>
    <name type="synonym">Ophrys exaltata subsp. archipelagi</name>
    <dbReference type="NCBI Taxonomy" id="884019"/>
    <lineage>
        <taxon>Eukaryota</taxon>
        <taxon>Viridiplantae</taxon>
        <taxon>Streptophyta</taxon>
        <taxon>Embryophyta</taxon>
        <taxon>Tracheophyta</taxon>
        <taxon>Spermatophyta</taxon>
        <taxon>Magnoliopsida</taxon>
        <taxon>Liliopsida</taxon>
        <taxon>Asparagales</taxon>
        <taxon>Orchidaceae</taxon>
        <taxon>Orchidoideae</taxon>
        <taxon>Orchideae</taxon>
        <taxon>Orchidinae</taxon>
        <taxon>Ophrys</taxon>
    </lineage>
</organism>
<gene>
    <name evidence="18" type="primary">sad3</name>
</gene>
<dbReference type="CDD" id="cd01050">
    <property type="entry name" value="Acyl_ACP_Desat"/>
    <property type="match status" value="1"/>
</dbReference>
<dbReference type="InterPro" id="IPR005067">
    <property type="entry name" value="Fatty_acid_desaturase-2"/>
</dbReference>
<evidence type="ECO:0000256" key="1">
    <source>
        <dbReference type="ARBA" id="ARBA00004470"/>
    </source>
</evidence>
<feature type="binding site" evidence="16">
    <location>
        <position position="231"/>
    </location>
    <ligand>
        <name>Fe cation</name>
        <dbReference type="ChEBI" id="CHEBI:24875"/>
        <label>1</label>
    </ligand>
</feature>
<dbReference type="AlphaFoldDB" id="H9NA72"/>
<evidence type="ECO:0000256" key="16">
    <source>
        <dbReference type="PIRSR" id="PIRSR000346-1"/>
    </source>
</evidence>
<comment type="cofactor">
    <cofactor evidence="16">
        <name>Fe cation</name>
        <dbReference type="ChEBI" id="CHEBI:24875"/>
    </cofactor>
    <text evidence="16">Binds 2 iron ions per subunit.</text>
</comment>
<dbReference type="InterPro" id="IPR009078">
    <property type="entry name" value="Ferritin-like_SF"/>
</dbReference>
<reference evidence="18" key="1">
    <citation type="journal article" date="2012" name="PLoS Genet.">
        <title>The genetic basis of pollinator adaptation in a sexually deceptive orchid.</title>
        <authorList>
            <person name="Xu S."/>
            <person name="Schluter P.M."/>
            <person name="Grossniklaus U."/>
            <person name="Schiestl F.P."/>
        </authorList>
    </citation>
    <scope>NUCLEOTIDE SEQUENCE</scope>
</reference>
<keyword evidence="7" id="KW-0934">Plastid</keyword>
<feature type="binding site" evidence="16">
    <location>
        <position position="141"/>
    </location>
    <ligand>
        <name>Fe cation</name>
        <dbReference type="ChEBI" id="CHEBI:24875"/>
        <label>1</label>
    </ligand>
</feature>
<dbReference type="GO" id="GO:0006633">
    <property type="term" value="P:fatty acid biosynthetic process"/>
    <property type="evidence" value="ECO:0007669"/>
    <property type="project" value="UniProtKB-KW"/>
</dbReference>
<protein>
    <recommendedName>
        <fullName evidence="17">Acyl-[acyl-carrier-protein] desaturase</fullName>
        <ecNumber evidence="17">1.14.19.-</ecNumber>
    </recommendedName>
</protein>
<evidence type="ECO:0000256" key="15">
    <source>
        <dbReference type="ARBA" id="ARBA00047803"/>
    </source>
</evidence>
<dbReference type="Pfam" id="PF03405">
    <property type="entry name" value="FA_desaturase_2"/>
    <property type="match status" value="1"/>
</dbReference>
<dbReference type="UniPathway" id="UPA00199"/>
<evidence type="ECO:0000256" key="3">
    <source>
        <dbReference type="ARBA" id="ARBA00008749"/>
    </source>
</evidence>
<sequence>MALRSLFLPNAFPNASPFRGGSRRGAAPRAMPIVMKSNVEVSARTRNEIAKKPFTPPFEIHEQITHSLPPEKIEIFKSLEGWATDNILIHLRPVEKSWQPQDYLPDPSAESFHDQVKELRQRSKEIPDDYFVALVGDMITEEALPTYQTMLNTLDGVRDETGASLTSWAVWTRAWTAEENRHGENNPYLGFIYTSFQERATSISHGNTARHAKDYGDLSLAQVCGIIASDEKRHEKAYTKIIEKLFEIDPDATVLAFADMMKKKISMPAHLMYDGRDDNLFKHFSSVAQRLGVYTAKDYADILEFLVERWNVEELTGLSSEGRKAQDYVCTLVPRIRKVDERAQGMAKKGGQTMRFSWIHDREVML</sequence>
<evidence type="ECO:0000256" key="11">
    <source>
        <dbReference type="ARBA" id="ARBA00023002"/>
    </source>
</evidence>
<name>H9NA72_OPHAA</name>
<comment type="function">
    <text evidence="17">Introduction of a cis double bond between carbons of the acyl chain.</text>
</comment>
<dbReference type="InterPro" id="IPR012348">
    <property type="entry name" value="RNR-like"/>
</dbReference>
<keyword evidence="9" id="KW-0276">Fatty acid metabolism</keyword>
<comment type="pathway">
    <text evidence="2">Lipid metabolism; fatty acid metabolism.</text>
</comment>
<dbReference type="PROSITE" id="PS00574">
    <property type="entry name" value="FATTY_ACID_DESATUR_2"/>
    <property type="match status" value="1"/>
</dbReference>
<keyword evidence="10" id="KW-0809">Transit peptide</keyword>
<proteinExistence type="inferred from homology"/>
<evidence type="ECO:0000256" key="13">
    <source>
        <dbReference type="ARBA" id="ARBA00023098"/>
    </source>
</evidence>
<keyword evidence="11 17" id="KW-0560">Oxidoreductase</keyword>